<keyword evidence="10" id="KW-0067">ATP-binding</keyword>
<evidence type="ECO:0000256" key="6">
    <source>
        <dbReference type="ARBA" id="ARBA00022679"/>
    </source>
</evidence>
<evidence type="ECO:0000256" key="8">
    <source>
        <dbReference type="ARBA" id="ARBA00022741"/>
    </source>
</evidence>
<dbReference type="SUPFAM" id="SSF55874">
    <property type="entry name" value="ATPase domain of HSP90 chaperone/DNA topoisomerase II/histidine kinase"/>
    <property type="match status" value="1"/>
</dbReference>
<dbReference type="PANTHER" id="PTHR45528:SF1">
    <property type="entry name" value="SENSOR HISTIDINE KINASE CPXA"/>
    <property type="match status" value="1"/>
</dbReference>
<keyword evidence="13 14" id="KW-0472">Membrane</keyword>
<dbReference type="Pfam" id="PF02518">
    <property type="entry name" value="HATPase_c"/>
    <property type="match status" value="1"/>
</dbReference>
<evidence type="ECO:0000256" key="10">
    <source>
        <dbReference type="ARBA" id="ARBA00022840"/>
    </source>
</evidence>
<dbReference type="PANTHER" id="PTHR45528">
    <property type="entry name" value="SENSOR HISTIDINE KINASE CPXA"/>
    <property type="match status" value="1"/>
</dbReference>
<name>A0A1S8S9N3_CLOBE</name>
<comment type="caution">
    <text evidence="16">The sequence shown here is derived from an EMBL/GenBank/DDBJ whole genome shotgun (WGS) entry which is preliminary data.</text>
</comment>
<dbReference type="Gene3D" id="1.10.287.130">
    <property type="match status" value="1"/>
</dbReference>
<organism evidence="16 17">
    <name type="scientific">Clostridium beijerinckii</name>
    <name type="common">Clostridium MP</name>
    <dbReference type="NCBI Taxonomy" id="1520"/>
    <lineage>
        <taxon>Bacteria</taxon>
        <taxon>Bacillati</taxon>
        <taxon>Bacillota</taxon>
        <taxon>Clostridia</taxon>
        <taxon>Eubacteriales</taxon>
        <taxon>Clostridiaceae</taxon>
        <taxon>Clostridium</taxon>
    </lineage>
</organism>
<evidence type="ECO:0000256" key="3">
    <source>
        <dbReference type="ARBA" id="ARBA00012438"/>
    </source>
</evidence>
<evidence type="ECO:0000256" key="4">
    <source>
        <dbReference type="ARBA" id="ARBA00022475"/>
    </source>
</evidence>
<accession>A0A1S8S9N3</accession>
<evidence type="ECO:0000256" key="7">
    <source>
        <dbReference type="ARBA" id="ARBA00022692"/>
    </source>
</evidence>
<keyword evidence="9 16" id="KW-0418">Kinase</keyword>
<comment type="catalytic activity">
    <reaction evidence="1">
        <text>ATP + protein L-histidine = ADP + protein N-phospho-L-histidine.</text>
        <dbReference type="EC" id="2.7.13.3"/>
    </reaction>
</comment>
<keyword evidence="11 14" id="KW-1133">Transmembrane helix</keyword>
<dbReference type="Gene3D" id="3.30.565.10">
    <property type="entry name" value="Histidine kinase-like ATPase, C-terminal domain"/>
    <property type="match status" value="1"/>
</dbReference>
<dbReference type="InterPro" id="IPR036890">
    <property type="entry name" value="HATPase_C_sf"/>
</dbReference>
<proteinExistence type="predicted"/>
<dbReference type="Gene3D" id="6.10.340.10">
    <property type="match status" value="1"/>
</dbReference>
<comment type="subcellular location">
    <subcellularLocation>
        <location evidence="2">Cell membrane</location>
        <topology evidence="2">Multi-pass membrane protein</topology>
    </subcellularLocation>
</comment>
<feature type="transmembrane region" description="Helical" evidence="14">
    <location>
        <begin position="25"/>
        <end position="46"/>
    </location>
</feature>
<dbReference type="PRINTS" id="PR00344">
    <property type="entry name" value="BCTRLSENSOR"/>
</dbReference>
<keyword evidence="8" id="KW-0547">Nucleotide-binding</keyword>
<dbReference type="InterPro" id="IPR003661">
    <property type="entry name" value="HisK_dim/P_dom"/>
</dbReference>
<keyword evidence="7 14" id="KW-0812">Transmembrane</keyword>
<dbReference type="CDD" id="cd00075">
    <property type="entry name" value="HATPase"/>
    <property type="match status" value="1"/>
</dbReference>
<dbReference type="SUPFAM" id="SSF47384">
    <property type="entry name" value="Homodimeric domain of signal transducing histidine kinase"/>
    <property type="match status" value="1"/>
</dbReference>
<keyword evidence="6 16" id="KW-0808">Transferase</keyword>
<gene>
    <name evidence="16" type="primary">walK_4</name>
    <name evidence="16" type="ORF">CLBCK_18440</name>
</gene>
<dbReference type="EMBL" id="LZZI01000025">
    <property type="protein sequence ID" value="OOM62306.1"/>
    <property type="molecule type" value="Genomic_DNA"/>
</dbReference>
<dbReference type="GO" id="GO:0005886">
    <property type="term" value="C:plasma membrane"/>
    <property type="evidence" value="ECO:0007669"/>
    <property type="project" value="UniProtKB-SubCell"/>
</dbReference>
<dbReference type="CDD" id="cd06225">
    <property type="entry name" value="HAMP"/>
    <property type="match status" value="1"/>
</dbReference>
<dbReference type="PROSITE" id="PS50109">
    <property type="entry name" value="HIS_KIN"/>
    <property type="match status" value="1"/>
</dbReference>
<keyword evidence="4" id="KW-1003">Cell membrane</keyword>
<evidence type="ECO:0000259" key="15">
    <source>
        <dbReference type="PROSITE" id="PS50109"/>
    </source>
</evidence>
<dbReference type="CDD" id="cd00082">
    <property type="entry name" value="HisKA"/>
    <property type="match status" value="1"/>
</dbReference>
<dbReference type="InterPro" id="IPR005467">
    <property type="entry name" value="His_kinase_dom"/>
</dbReference>
<dbReference type="InterPro" id="IPR003594">
    <property type="entry name" value="HATPase_dom"/>
</dbReference>
<evidence type="ECO:0000256" key="1">
    <source>
        <dbReference type="ARBA" id="ARBA00000085"/>
    </source>
</evidence>
<evidence type="ECO:0000256" key="14">
    <source>
        <dbReference type="SAM" id="Phobius"/>
    </source>
</evidence>
<dbReference type="Pfam" id="PF00512">
    <property type="entry name" value="HisKA"/>
    <property type="match status" value="1"/>
</dbReference>
<dbReference type="SMART" id="SM00388">
    <property type="entry name" value="HisKA"/>
    <property type="match status" value="1"/>
</dbReference>
<evidence type="ECO:0000256" key="5">
    <source>
        <dbReference type="ARBA" id="ARBA00022553"/>
    </source>
</evidence>
<evidence type="ECO:0000256" key="2">
    <source>
        <dbReference type="ARBA" id="ARBA00004651"/>
    </source>
</evidence>
<feature type="domain" description="Histidine kinase" evidence="15">
    <location>
        <begin position="149"/>
        <end position="369"/>
    </location>
</feature>
<dbReference type="EC" id="2.7.13.3" evidence="3"/>
<dbReference type="SMART" id="SM00387">
    <property type="entry name" value="HATPase_c"/>
    <property type="match status" value="1"/>
</dbReference>
<dbReference type="Proteomes" id="UP000190973">
    <property type="component" value="Unassembled WGS sequence"/>
</dbReference>
<evidence type="ECO:0000256" key="11">
    <source>
        <dbReference type="ARBA" id="ARBA00022989"/>
    </source>
</evidence>
<reference evidence="16 17" key="1">
    <citation type="submission" date="2016-05" db="EMBL/GenBank/DDBJ databases">
        <title>Microbial solvent formation.</title>
        <authorList>
            <person name="Poehlein A."/>
            <person name="Montoya Solano J.D."/>
            <person name="Flitsch S."/>
            <person name="Krabben P."/>
            <person name="Duerre P."/>
            <person name="Daniel R."/>
        </authorList>
    </citation>
    <scope>NUCLEOTIDE SEQUENCE [LARGE SCALE GENOMIC DNA]</scope>
    <source>
        <strain evidence="16 17">DSM 53</strain>
    </source>
</reference>
<evidence type="ECO:0000313" key="17">
    <source>
        <dbReference type="Proteomes" id="UP000190973"/>
    </source>
</evidence>
<dbReference type="AlphaFoldDB" id="A0A1S8S9N3"/>
<evidence type="ECO:0000256" key="12">
    <source>
        <dbReference type="ARBA" id="ARBA00023012"/>
    </source>
</evidence>
<evidence type="ECO:0000256" key="13">
    <source>
        <dbReference type="ARBA" id="ARBA00023136"/>
    </source>
</evidence>
<evidence type="ECO:0000313" key="16">
    <source>
        <dbReference type="EMBL" id="OOM62306.1"/>
    </source>
</evidence>
<feature type="transmembrane region" description="Helical" evidence="14">
    <location>
        <begin position="66"/>
        <end position="91"/>
    </location>
</feature>
<dbReference type="GO" id="GO:0000155">
    <property type="term" value="F:phosphorelay sensor kinase activity"/>
    <property type="evidence" value="ECO:0007669"/>
    <property type="project" value="InterPro"/>
</dbReference>
<dbReference type="InterPro" id="IPR004358">
    <property type="entry name" value="Sig_transdc_His_kin-like_C"/>
</dbReference>
<keyword evidence="12" id="KW-0902">Two-component regulatory system</keyword>
<dbReference type="GO" id="GO:0005524">
    <property type="term" value="F:ATP binding"/>
    <property type="evidence" value="ECO:0007669"/>
    <property type="project" value="UniProtKB-KW"/>
</dbReference>
<dbReference type="InterPro" id="IPR050398">
    <property type="entry name" value="HssS/ArlS-like"/>
</dbReference>
<sequence>MIILKQFGELDISTRKESDSMKLKIKLPLLFLVMFIVFMASIGIYLKFIFAEYSPISSSLLDPSYIVLLLPIFAIACFIFIILIMYIHFCIEEPIRLLNSRLERINIVHPLPPLALRSNDEIGDLYNHFNNMEKRLQLAHKEQMDMIAAIAHDLKAPLTSINGFAELLAMQKGLPENEKQEYYELIQKKSKYMAELINDFVSFIKEKLNLESMTVKTVNASKLFENIALEYEHELSGFDYELIYKHLFKENMMLMVNEIMIGRVFGNLFSNVVRYGGKNELKVYMTGYSQGAYAYFEIEDNGIGVPDKDISSLFLKFFTVDKSRQIENGGIGLGLASCKSIIEYHGGEIYAYSSEYGGLGIKFSLPLVQH</sequence>
<dbReference type="InterPro" id="IPR036097">
    <property type="entry name" value="HisK_dim/P_sf"/>
</dbReference>
<evidence type="ECO:0000256" key="9">
    <source>
        <dbReference type="ARBA" id="ARBA00022777"/>
    </source>
</evidence>
<protein>
    <recommendedName>
        <fullName evidence="3">histidine kinase</fullName>
        <ecNumber evidence="3">2.7.13.3</ecNumber>
    </recommendedName>
</protein>
<keyword evidence="5" id="KW-0597">Phosphoprotein</keyword>